<evidence type="ECO:0000313" key="3">
    <source>
        <dbReference type="Proteomes" id="UP000003688"/>
    </source>
</evidence>
<reference evidence="2 3" key="1">
    <citation type="journal article" date="2011" name="J. Bacteriol.">
        <title>Genome sequence of 'Pedosphaera parvula' Ellin514, an aerobic Verrucomicrobial isolate from pasture soil.</title>
        <authorList>
            <person name="Kant R."/>
            <person name="van Passel M.W."/>
            <person name="Sangwan P."/>
            <person name="Palva A."/>
            <person name="Lucas S."/>
            <person name="Copeland A."/>
            <person name="Lapidus A."/>
            <person name="Glavina Del Rio T."/>
            <person name="Dalin E."/>
            <person name="Tice H."/>
            <person name="Bruce D."/>
            <person name="Goodwin L."/>
            <person name="Pitluck S."/>
            <person name="Chertkov O."/>
            <person name="Larimer F.W."/>
            <person name="Land M.L."/>
            <person name="Hauser L."/>
            <person name="Brettin T.S."/>
            <person name="Detter J.C."/>
            <person name="Han S."/>
            <person name="de Vos W.M."/>
            <person name="Janssen P.H."/>
            <person name="Smidt H."/>
        </authorList>
    </citation>
    <scope>NUCLEOTIDE SEQUENCE [LARGE SCALE GENOMIC DNA]</scope>
    <source>
        <strain evidence="2 3">Ellin514</strain>
    </source>
</reference>
<dbReference type="OrthoDB" id="196838at2"/>
<dbReference type="GO" id="GO:0006313">
    <property type="term" value="P:DNA transposition"/>
    <property type="evidence" value="ECO:0007669"/>
    <property type="project" value="InterPro"/>
</dbReference>
<dbReference type="STRING" id="320771.Cflav_PD3572"/>
<protein>
    <submittedName>
        <fullName evidence="2">Transposase IS3/IS911 family protein</fullName>
    </submittedName>
</protein>
<dbReference type="AlphaFoldDB" id="B9XEA9"/>
<dbReference type="GO" id="GO:0004803">
    <property type="term" value="F:transposase activity"/>
    <property type="evidence" value="ECO:0007669"/>
    <property type="project" value="InterPro"/>
</dbReference>
<gene>
    <name evidence="1" type="ORF">Cflav_PD3572</name>
    <name evidence="2" type="ORF">Cflav_PD4663</name>
</gene>
<proteinExistence type="predicted"/>
<dbReference type="Pfam" id="PF01527">
    <property type="entry name" value="HTH_Tnp_1"/>
    <property type="match status" value="1"/>
</dbReference>
<dbReference type="EMBL" id="ABOX02000014">
    <property type="protein sequence ID" value="EEF60714.1"/>
    <property type="molecule type" value="Genomic_DNA"/>
</dbReference>
<comment type="caution">
    <text evidence="2">The sequence shown here is derived from an EMBL/GenBank/DDBJ whole genome shotgun (WGS) entry which is preliminary data.</text>
</comment>
<dbReference type="InterPro" id="IPR002514">
    <property type="entry name" value="Transposase_8"/>
</dbReference>
<accession>B9XEA9</accession>
<organism evidence="2 3">
    <name type="scientific">Pedosphaera parvula (strain Ellin514)</name>
    <dbReference type="NCBI Taxonomy" id="320771"/>
    <lineage>
        <taxon>Bacteria</taxon>
        <taxon>Pseudomonadati</taxon>
        <taxon>Verrucomicrobiota</taxon>
        <taxon>Pedosphaerae</taxon>
        <taxon>Pedosphaerales</taxon>
        <taxon>Pedosphaeraceae</taxon>
        <taxon>Pedosphaera</taxon>
    </lineage>
</organism>
<evidence type="ECO:0000313" key="1">
    <source>
        <dbReference type="EMBL" id="EEF60714.1"/>
    </source>
</evidence>
<evidence type="ECO:0000313" key="2">
    <source>
        <dbReference type="EMBL" id="EEF62000.1"/>
    </source>
</evidence>
<sequence length="105" mass="11664">MKGKSSRRYDAEFKQNAVALVRSGRSIREVAGDLGCSSWSLGQWVARVNQGGSFSEPKTLAAETPEQRENRRLKQELDYLRRQRDILKKALAIVSDGNLPGASNS</sequence>
<dbReference type="RefSeq" id="WP_007414157.1">
    <property type="nucleotide sequence ID" value="NZ_ABOX02000007.1"/>
</dbReference>
<dbReference type="InterPro" id="IPR009057">
    <property type="entry name" value="Homeodomain-like_sf"/>
</dbReference>
<dbReference type="SUPFAM" id="SSF46689">
    <property type="entry name" value="Homeodomain-like"/>
    <property type="match status" value="1"/>
</dbReference>
<keyword evidence="3" id="KW-1185">Reference proteome</keyword>
<dbReference type="Gene3D" id="1.10.10.60">
    <property type="entry name" value="Homeodomain-like"/>
    <property type="match status" value="1"/>
</dbReference>
<name>B9XEA9_PEDPL</name>
<dbReference type="Proteomes" id="UP000003688">
    <property type="component" value="Unassembled WGS sequence"/>
</dbReference>
<dbReference type="EMBL" id="ABOX02000007">
    <property type="protein sequence ID" value="EEF62000.1"/>
    <property type="molecule type" value="Genomic_DNA"/>
</dbReference>
<dbReference type="GO" id="GO:0003677">
    <property type="term" value="F:DNA binding"/>
    <property type="evidence" value="ECO:0007669"/>
    <property type="project" value="InterPro"/>
</dbReference>